<dbReference type="InterPro" id="IPR009079">
    <property type="entry name" value="4_helix_cytokine-like_core"/>
</dbReference>
<dbReference type="EMBL" id="JAGTTL010000038">
    <property type="protein sequence ID" value="KAK6292331.1"/>
    <property type="molecule type" value="Genomic_DNA"/>
</dbReference>
<organism evidence="2 3">
    <name type="scientific">Coregonus suidteri</name>
    <dbReference type="NCBI Taxonomy" id="861788"/>
    <lineage>
        <taxon>Eukaryota</taxon>
        <taxon>Metazoa</taxon>
        <taxon>Chordata</taxon>
        <taxon>Craniata</taxon>
        <taxon>Vertebrata</taxon>
        <taxon>Euteleostomi</taxon>
        <taxon>Actinopterygii</taxon>
        <taxon>Neopterygii</taxon>
        <taxon>Teleostei</taxon>
        <taxon>Protacanthopterygii</taxon>
        <taxon>Salmoniformes</taxon>
        <taxon>Salmonidae</taxon>
        <taxon>Coregoninae</taxon>
        <taxon>Coregonus</taxon>
    </lineage>
</organism>
<evidence type="ECO:0000313" key="2">
    <source>
        <dbReference type="EMBL" id="KAK6292331.1"/>
    </source>
</evidence>
<feature type="chain" id="PRO_5043034871" description="Interleukin-26" evidence="1">
    <location>
        <begin position="22"/>
        <end position="184"/>
    </location>
</feature>
<keyword evidence="3" id="KW-1185">Reference proteome</keyword>
<dbReference type="Proteomes" id="UP001356427">
    <property type="component" value="Unassembled WGS sequence"/>
</dbReference>
<feature type="signal peptide" evidence="1">
    <location>
        <begin position="1"/>
        <end position="21"/>
    </location>
</feature>
<evidence type="ECO:0000313" key="3">
    <source>
        <dbReference type="Proteomes" id="UP001356427"/>
    </source>
</evidence>
<name>A0AAN8KTM2_9TELE</name>
<dbReference type="SUPFAM" id="SSF47266">
    <property type="entry name" value="4-helical cytokines"/>
    <property type="match status" value="1"/>
</dbReference>
<keyword evidence="1" id="KW-0732">Signal</keyword>
<reference evidence="2 3" key="1">
    <citation type="submission" date="2021-04" db="EMBL/GenBank/DDBJ databases">
        <authorList>
            <person name="De Guttry C."/>
            <person name="Zahm M."/>
            <person name="Klopp C."/>
            <person name="Cabau C."/>
            <person name="Louis A."/>
            <person name="Berthelot C."/>
            <person name="Parey E."/>
            <person name="Roest Crollius H."/>
            <person name="Montfort J."/>
            <person name="Robinson-Rechavi M."/>
            <person name="Bucao C."/>
            <person name="Bouchez O."/>
            <person name="Gislard M."/>
            <person name="Lluch J."/>
            <person name="Milhes M."/>
            <person name="Lampietro C."/>
            <person name="Lopez Roques C."/>
            <person name="Donnadieu C."/>
            <person name="Braasch I."/>
            <person name="Desvignes T."/>
            <person name="Postlethwait J."/>
            <person name="Bobe J."/>
            <person name="Wedekind C."/>
            <person name="Guiguen Y."/>
        </authorList>
    </citation>
    <scope>NUCLEOTIDE SEQUENCE [LARGE SCALE GENOMIC DNA]</scope>
    <source>
        <strain evidence="2">Cs_M1</strain>
        <tissue evidence="2">Blood</tissue>
    </source>
</reference>
<dbReference type="AlphaFoldDB" id="A0AAN8KTM2"/>
<gene>
    <name evidence="2" type="ORF">J4Q44_G00369150</name>
</gene>
<protein>
    <recommendedName>
        <fullName evidence="4">Interleukin-26</fullName>
    </recommendedName>
</protein>
<proteinExistence type="predicted"/>
<comment type="caution">
    <text evidence="2">The sequence shown here is derived from an EMBL/GenBank/DDBJ whole genome shotgun (WGS) entry which is preliminary data.</text>
</comment>
<sequence length="184" mass="21271">MRAMIAVTVGLLGLMFGHLDGRAPGGKPSNRPNCLQRTVSPRLINQLLYKTETLTNSLPTFPRKIYERLLPKICTTCAKKQLGIWEINKILDVYDNVFNQKSLEHLYPKHFEDLLARLVKDVQSCLVECPTRPKWTKTTIRKMENTFKKLDTNGTYKAIGEFKTVLLWISDMRERKGRSEEQCQ</sequence>
<dbReference type="Gene3D" id="1.20.1250.10">
    <property type="match status" value="1"/>
</dbReference>
<evidence type="ECO:0008006" key="4">
    <source>
        <dbReference type="Google" id="ProtNLM"/>
    </source>
</evidence>
<evidence type="ECO:0000256" key="1">
    <source>
        <dbReference type="SAM" id="SignalP"/>
    </source>
</evidence>
<accession>A0AAN8KTM2</accession>